<dbReference type="GO" id="GO:0005576">
    <property type="term" value="C:extracellular region"/>
    <property type="evidence" value="ECO:0007669"/>
    <property type="project" value="TreeGrafter"/>
</dbReference>
<dbReference type="OrthoDB" id="3460188at2"/>
<name>A0A3A4K277_9NOCA</name>
<dbReference type="Pfam" id="PF11887">
    <property type="entry name" value="Mce4_CUP1"/>
    <property type="match status" value="1"/>
</dbReference>
<feature type="domain" description="Mce/MlaD" evidence="2">
    <location>
        <begin position="41"/>
        <end position="117"/>
    </location>
</feature>
<evidence type="ECO:0000259" key="2">
    <source>
        <dbReference type="Pfam" id="PF02470"/>
    </source>
</evidence>
<dbReference type="Proteomes" id="UP000266677">
    <property type="component" value="Unassembled WGS sequence"/>
</dbReference>
<evidence type="ECO:0000313" key="5">
    <source>
        <dbReference type="Proteomes" id="UP000266677"/>
    </source>
</evidence>
<feature type="domain" description="Mammalian cell entry C-terminal" evidence="3">
    <location>
        <begin position="124"/>
        <end position="341"/>
    </location>
</feature>
<proteinExistence type="predicted"/>
<dbReference type="RefSeq" id="WP_120038078.1">
    <property type="nucleotide sequence ID" value="NZ_QZFU01000012.1"/>
</dbReference>
<dbReference type="PANTHER" id="PTHR33371">
    <property type="entry name" value="INTERMEMBRANE PHOSPHOLIPID TRANSPORT SYSTEM BINDING PROTEIN MLAD-RELATED"/>
    <property type="match status" value="1"/>
</dbReference>
<dbReference type="EMBL" id="QZFU01000012">
    <property type="protein sequence ID" value="RJO78694.1"/>
    <property type="molecule type" value="Genomic_DNA"/>
</dbReference>
<dbReference type="InterPro" id="IPR005693">
    <property type="entry name" value="Mce"/>
</dbReference>
<evidence type="ECO:0000313" key="4">
    <source>
        <dbReference type="EMBL" id="RJO78694.1"/>
    </source>
</evidence>
<accession>A0A3A4K277</accession>
<keyword evidence="1" id="KW-0812">Transmembrane</keyword>
<dbReference type="InterPro" id="IPR052336">
    <property type="entry name" value="MlaD_Phospholipid_Transporter"/>
</dbReference>
<feature type="transmembrane region" description="Helical" evidence="1">
    <location>
        <begin position="12"/>
        <end position="35"/>
    </location>
</feature>
<organism evidence="4 5">
    <name type="scientific">Nocardia panacis</name>
    <dbReference type="NCBI Taxonomy" id="2340916"/>
    <lineage>
        <taxon>Bacteria</taxon>
        <taxon>Bacillati</taxon>
        <taxon>Actinomycetota</taxon>
        <taxon>Actinomycetes</taxon>
        <taxon>Mycobacteriales</taxon>
        <taxon>Nocardiaceae</taxon>
        <taxon>Nocardia</taxon>
    </lineage>
</organism>
<dbReference type="AlphaFoldDB" id="A0A3A4K277"/>
<gene>
    <name evidence="4" type="ORF">D5S18_03860</name>
</gene>
<dbReference type="InterPro" id="IPR024516">
    <property type="entry name" value="Mce_C"/>
</dbReference>
<protein>
    <submittedName>
        <fullName evidence="4">MCE family protein</fullName>
    </submittedName>
</protein>
<reference evidence="4 5" key="1">
    <citation type="submission" date="2018-09" db="EMBL/GenBank/DDBJ databases">
        <title>YIM PH21274 draft genome.</title>
        <authorList>
            <person name="Miao C."/>
        </authorList>
    </citation>
    <scope>NUCLEOTIDE SEQUENCE [LARGE SCALE GENOMIC DNA]</scope>
    <source>
        <strain evidence="4 5">YIM PH 21724</strain>
    </source>
</reference>
<evidence type="ECO:0000259" key="3">
    <source>
        <dbReference type="Pfam" id="PF11887"/>
    </source>
</evidence>
<dbReference type="GO" id="GO:0051701">
    <property type="term" value="P:biological process involved in interaction with host"/>
    <property type="evidence" value="ECO:0007669"/>
    <property type="project" value="TreeGrafter"/>
</dbReference>
<dbReference type="InterPro" id="IPR003399">
    <property type="entry name" value="Mce/MlaD"/>
</dbReference>
<keyword evidence="1" id="KW-0472">Membrane</keyword>
<comment type="caution">
    <text evidence="4">The sequence shown here is derived from an EMBL/GenBank/DDBJ whole genome shotgun (WGS) entry which is preliminary data.</text>
</comment>
<evidence type="ECO:0000256" key="1">
    <source>
        <dbReference type="SAM" id="Phobius"/>
    </source>
</evidence>
<dbReference type="NCBIfam" id="TIGR00996">
    <property type="entry name" value="Mtu_fam_mce"/>
    <property type="match status" value="1"/>
</dbReference>
<keyword evidence="5" id="KW-1185">Reference proteome</keyword>
<dbReference type="PANTHER" id="PTHR33371:SF19">
    <property type="entry name" value="MCE-FAMILY PROTEIN MCE4A"/>
    <property type="match status" value="1"/>
</dbReference>
<dbReference type="Pfam" id="PF02470">
    <property type="entry name" value="MlaD"/>
    <property type="match status" value="1"/>
</dbReference>
<sequence length="395" mass="41561">MAESKDLNGFGLKLAGGALVLAIAAVVAVALTMFAGGFTPTATVTVDTPRSGLVLDPAAKVRIRGVEIGRVTAIEHTAAGARLKLALDPDQLKLVPANATVDIRSSTVFGAKYVNFTVPEHPSTTALAPGATVRAQQVTIEFNTLFERLNDVLTKAQPDKLNAILEAVGTAVEGRGEKLGTLLTTGEDYLRELNPKLDALVRDLKAARTTTNLYADTAPDLLRTTDNLAVTGATLTTQQRGLDLLLANLTGVTDTVGSVLRESEQPLGAALDLLRPTTALLREYAPGLHCMIVAMGEALPRADEVFGGKQEGVGMYASFTYGAQPYEYPKDLPKVNATGGPHCENLSDHQPGQLSDFLVTDTSAGHVWTPSTTLQVNGPKVFQVIFGGLPGVGQP</sequence>
<keyword evidence="1" id="KW-1133">Transmembrane helix</keyword>